<keyword evidence="3" id="KW-1185">Reference proteome</keyword>
<comment type="caution">
    <text evidence="2">The sequence shown here is derived from an EMBL/GenBank/DDBJ whole genome shotgun (WGS) entry which is preliminary data.</text>
</comment>
<gene>
    <name evidence="2" type="ORF">PAT3040_03306</name>
</gene>
<feature type="domain" description="SGNH hydrolase-type esterase" evidence="1">
    <location>
        <begin position="14"/>
        <end position="196"/>
    </location>
</feature>
<proteinExistence type="predicted"/>
<organism evidence="2 3">
    <name type="scientific">Paenibacillus agaridevorans</name>
    <dbReference type="NCBI Taxonomy" id="171404"/>
    <lineage>
        <taxon>Bacteria</taxon>
        <taxon>Bacillati</taxon>
        <taxon>Bacillota</taxon>
        <taxon>Bacilli</taxon>
        <taxon>Bacillales</taxon>
        <taxon>Paenibacillaceae</taxon>
        <taxon>Paenibacillus</taxon>
    </lineage>
</organism>
<dbReference type="Pfam" id="PF13472">
    <property type="entry name" value="Lipase_GDSL_2"/>
    <property type="match status" value="1"/>
</dbReference>
<evidence type="ECO:0000313" key="3">
    <source>
        <dbReference type="Proteomes" id="UP000245202"/>
    </source>
</evidence>
<dbReference type="RefSeq" id="WP_181376661.1">
    <property type="nucleotide sequence ID" value="NZ_BDQX01000171.1"/>
</dbReference>
<dbReference type="SUPFAM" id="SSF52266">
    <property type="entry name" value="SGNH hydrolase"/>
    <property type="match status" value="1"/>
</dbReference>
<keyword evidence="2" id="KW-0378">Hydrolase</keyword>
<dbReference type="PANTHER" id="PTHR30383:SF5">
    <property type="entry name" value="SGNH HYDROLASE-TYPE ESTERASE DOMAIN-CONTAINING PROTEIN"/>
    <property type="match status" value="1"/>
</dbReference>
<name>A0A2R5EPV4_9BACL</name>
<dbReference type="GO" id="GO:0004622">
    <property type="term" value="F:phosphatidylcholine lysophospholipase activity"/>
    <property type="evidence" value="ECO:0007669"/>
    <property type="project" value="TreeGrafter"/>
</dbReference>
<evidence type="ECO:0000313" key="2">
    <source>
        <dbReference type="EMBL" id="GBG08712.1"/>
    </source>
</evidence>
<dbReference type="PANTHER" id="PTHR30383">
    <property type="entry name" value="THIOESTERASE 1/PROTEASE 1/LYSOPHOSPHOLIPASE L1"/>
    <property type="match status" value="1"/>
</dbReference>
<dbReference type="EMBL" id="BDQX01000171">
    <property type="protein sequence ID" value="GBG08712.1"/>
    <property type="molecule type" value="Genomic_DNA"/>
</dbReference>
<dbReference type="InterPro" id="IPR013830">
    <property type="entry name" value="SGNH_hydro"/>
</dbReference>
<accession>A0A2R5EPV4</accession>
<reference evidence="2 3" key="1">
    <citation type="submission" date="2017-08" db="EMBL/GenBank/DDBJ databases">
        <title>Substantial Increase in Enzyme Production by Combined Drug-Resistance Mutations in Paenibacillus agaridevorans.</title>
        <authorList>
            <person name="Tanaka Y."/>
            <person name="Funane K."/>
            <person name="Hosaka T."/>
            <person name="Shiwa Y."/>
            <person name="Fujita N."/>
            <person name="Miyazaki T."/>
            <person name="Yoshikawa H."/>
            <person name="Murakami K."/>
            <person name="Kasahara K."/>
            <person name="Inaoka T."/>
            <person name="Hiraga Y."/>
            <person name="Ochi K."/>
        </authorList>
    </citation>
    <scope>NUCLEOTIDE SEQUENCE [LARGE SCALE GENOMIC DNA]</scope>
    <source>
        <strain evidence="2 3">T-3040</strain>
    </source>
</reference>
<dbReference type="InterPro" id="IPR051532">
    <property type="entry name" value="Ester_Hydrolysis_Enzymes"/>
</dbReference>
<dbReference type="InterPro" id="IPR036514">
    <property type="entry name" value="SGNH_hydro_sf"/>
</dbReference>
<evidence type="ECO:0000259" key="1">
    <source>
        <dbReference type="Pfam" id="PF13472"/>
    </source>
</evidence>
<dbReference type="Proteomes" id="UP000245202">
    <property type="component" value="Unassembled WGS sequence"/>
</dbReference>
<sequence>MGNNRWQGASWATLGDSITAAGGYQPLVQAKLGFAKVDNFGRGGCPMTAGSDRDDGATLYMGSSLEQAYDCLTIFAGTNDYRLNMPLGVLRSIGSAFDNHTFFGAYQSLIEELLTRYPLCRMNLWTPLQRDKDGYDSEKRNDKGCLLADYAAAVQSIGQAYALPVLDLYAVSGFNKLTLDSFTNDRLHPNQEGYRRIAQTAASFLAAI</sequence>
<dbReference type="AlphaFoldDB" id="A0A2R5EPV4"/>
<dbReference type="Gene3D" id="3.40.50.1110">
    <property type="entry name" value="SGNH hydrolase"/>
    <property type="match status" value="1"/>
</dbReference>
<protein>
    <submittedName>
        <fullName evidence="2">SGNH/GDSL hydrolase family protein</fullName>
    </submittedName>
</protein>